<reference evidence="1" key="1">
    <citation type="submission" date="2024-02" db="EMBL/GenBank/DDBJ databases">
        <title>Bacteria isolated from the canopy kelp, Nereocystis luetkeana.</title>
        <authorList>
            <person name="Pfister C.A."/>
            <person name="Younker I.T."/>
            <person name="Light S.H."/>
        </authorList>
    </citation>
    <scope>NUCLEOTIDE SEQUENCE</scope>
    <source>
        <strain evidence="1">TN.2.01</strain>
    </source>
</reference>
<comment type="caution">
    <text evidence="1">The sequence shown here is derived from an EMBL/GenBank/DDBJ whole genome shotgun (WGS) entry which is preliminary data.</text>
</comment>
<evidence type="ECO:0000313" key="1">
    <source>
        <dbReference type="EMBL" id="MEL0602678.1"/>
    </source>
</evidence>
<proteinExistence type="predicted"/>
<accession>A0ACC6QYT5</accession>
<keyword evidence="2" id="KW-1185">Reference proteome</keyword>
<sequence>MRILLVLFLLSPFCFAQVPVTYMQDDTSYTVTGERYKSGYLFSAPNSTKTIHVVTEDWPPYIGNKLCNKGWVYQFTVSIFNSAGYSVYIEFVPWARAVRAVELGKADILMPEYFIEDTAPSDYVPHQTRRKLLGLSNSFEGGNIGFLKRRGEPDRFNGNLKSLKGSRIGVVRGYQNTPEFDAMMDNNEFIIINAVDDLQLVKLLAAERVDLIIGDPAVLIYSVKYASLPDNEKQALLSAIEPESHPIQFNPLYFAISKKTPNWLSILEDINTALYKFKNSGETQRLKKTLMNECGLL</sequence>
<dbReference type="Proteomes" id="UP001374952">
    <property type="component" value="Unassembled WGS sequence"/>
</dbReference>
<dbReference type="EMBL" id="JBAKAX010000001">
    <property type="protein sequence ID" value="MEL0602678.1"/>
    <property type="molecule type" value="Genomic_DNA"/>
</dbReference>
<organism evidence="1 2">
    <name type="scientific">Pseudoalteromonas undina</name>
    <dbReference type="NCBI Taxonomy" id="43660"/>
    <lineage>
        <taxon>Bacteria</taxon>
        <taxon>Pseudomonadati</taxon>
        <taxon>Pseudomonadota</taxon>
        <taxon>Gammaproteobacteria</taxon>
        <taxon>Alteromonadales</taxon>
        <taxon>Pseudoalteromonadaceae</taxon>
        <taxon>Pseudoalteromonas</taxon>
    </lineage>
</organism>
<evidence type="ECO:0000313" key="2">
    <source>
        <dbReference type="Proteomes" id="UP001374952"/>
    </source>
</evidence>
<gene>
    <name evidence="1" type="ORF">V6250_00780</name>
</gene>
<protein>
    <submittedName>
        <fullName evidence="1">Transporter substrate-binding domain-containing protein</fullName>
    </submittedName>
</protein>
<name>A0ACC6QYT5_9GAMM</name>